<feature type="signal peptide" evidence="3">
    <location>
        <begin position="1"/>
        <end position="29"/>
    </location>
</feature>
<evidence type="ECO:0000313" key="8">
    <source>
        <dbReference type="Proteomes" id="UP000749559"/>
    </source>
</evidence>
<feature type="transmembrane region" description="Helical" evidence="5">
    <location>
        <begin position="656"/>
        <end position="676"/>
    </location>
</feature>
<dbReference type="PANTHER" id="PTHR43903">
    <property type="entry name" value="NEUROLIGIN"/>
    <property type="match status" value="1"/>
</dbReference>
<keyword evidence="3" id="KW-0732">Signal</keyword>
<feature type="domain" description="Carboxylesterase type B" evidence="6">
    <location>
        <begin position="38"/>
        <end position="572"/>
    </location>
</feature>
<evidence type="ECO:0000256" key="3">
    <source>
        <dbReference type="RuleBase" id="RU361235"/>
    </source>
</evidence>
<dbReference type="Proteomes" id="UP000749559">
    <property type="component" value="Unassembled WGS sequence"/>
</dbReference>
<dbReference type="Gene3D" id="3.40.50.1820">
    <property type="entry name" value="alpha/beta hydrolase"/>
    <property type="match status" value="1"/>
</dbReference>
<dbReference type="EC" id="3.1.1.-" evidence="3"/>
<dbReference type="SUPFAM" id="SSF53474">
    <property type="entry name" value="alpha/beta-Hydrolases"/>
    <property type="match status" value="1"/>
</dbReference>
<dbReference type="InterPro" id="IPR019826">
    <property type="entry name" value="Carboxylesterase_B_AS"/>
</dbReference>
<keyword evidence="8" id="KW-1185">Reference proteome</keyword>
<keyword evidence="5" id="KW-0472">Membrane</keyword>
<feature type="chain" id="PRO_5035958648" description="Carboxylic ester hydrolase" evidence="3">
    <location>
        <begin position="30"/>
        <end position="700"/>
    </location>
</feature>
<dbReference type="InterPro" id="IPR002018">
    <property type="entry name" value="CarbesteraseB"/>
</dbReference>
<evidence type="ECO:0000313" key="7">
    <source>
        <dbReference type="EMBL" id="CAH1787792.1"/>
    </source>
</evidence>
<keyword evidence="5" id="KW-1133">Transmembrane helix</keyword>
<feature type="region of interest" description="Disordered" evidence="4">
    <location>
        <begin position="603"/>
        <end position="630"/>
    </location>
</feature>
<dbReference type="Pfam" id="PF00135">
    <property type="entry name" value="COesterase"/>
    <property type="match status" value="1"/>
</dbReference>
<organism evidence="7 8">
    <name type="scientific">Owenia fusiformis</name>
    <name type="common">Polychaete worm</name>
    <dbReference type="NCBI Taxonomy" id="6347"/>
    <lineage>
        <taxon>Eukaryota</taxon>
        <taxon>Metazoa</taxon>
        <taxon>Spiralia</taxon>
        <taxon>Lophotrochozoa</taxon>
        <taxon>Annelida</taxon>
        <taxon>Polychaeta</taxon>
        <taxon>Sedentaria</taxon>
        <taxon>Canalipalpata</taxon>
        <taxon>Sabellida</taxon>
        <taxon>Oweniida</taxon>
        <taxon>Oweniidae</taxon>
        <taxon>Owenia</taxon>
    </lineage>
</organism>
<name>A0A8S4P3W0_OWEFU</name>
<keyword evidence="2 3" id="KW-0378">Hydrolase</keyword>
<dbReference type="InterPro" id="IPR051093">
    <property type="entry name" value="Neuroligin/BSAL"/>
</dbReference>
<comment type="caution">
    <text evidence="7">The sequence shown here is derived from an EMBL/GenBank/DDBJ whole genome shotgun (WGS) entry which is preliminary data.</text>
</comment>
<reference evidence="7" key="1">
    <citation type="submission" date="2022-03" db="EMBL/GenBank/DDBJ databases">
        <authorList>
            <person name="Martin C."/>
        </authorList>
    </citation>
    <scope>NUCLEOTIDE SEQUENCE</scope>
</reference>
<dbReference type="PROSITE" id="PS00122">
    <property type="entry name" value="CARBOXYLESTERASE_B_1"/>
    <property type="match status" value="1"/>
</dbReference>
<protein>
    <recommendedName>
        <fullName evidence="3">Carboxylic ester hydrolase</fullName>
        <ecNumber evidence="3">3.1.1.-</ecNumber>
    </recommendedName>
</protein>
<dbReference type="InterPro" id="IPR029058">
    <property type="entry name" value="AB_hydrolase_fold"/>
</dbReference>
<evidence type="ECO:0000256" key="2">
    <source>
        <dbReference type="ARBA" id="ARBA00022801"/>
    </source>
</evidence>
<evidence type="ECO:0000256" key="4">
    <source>
        <dbReference type="SAM" id="MobiDB-lite"/>
    </source>
</evidence>
<proteinExistence type="inferred from homology"/>
<dbReference type="OrthoDB" id="408631at2759"/>
<keyword evidence="5" id="KW-0812">Transmembrane</keyword>
<feature type="compositionally biased region" description="Low complexity" evidence="4">
    <location>
        <begin position="605"/>
        <end position="630"/>
    </location>
</feature>
<comment type="similarity">
    <text evidence="1 3">Belongs to the type-B carboxylesterase/lipase family.</text>
</comment>
<dbReference type="GO" id="GO:0016787">
    <property type="term" value="F:hydrolase activity"/>
    <property type="evidence" value="ECO:0007669"/>
    <property type="project" value="UniProtKB-KW"/>
</dbReference>
<evidence type="ECO:0000256" key="5">
    <source>
        <dbReference type="SAM" id="Phobius"/>
    </source>
</evidence>
<evidence type="ECO:0000259" key="6">
    <source>
        <dbReference type="Pfam" id="PF00135"/>
    </source>
</evidence>
<dbReference type="AlphaFoldDB" id="A0A8S4P3W0"/>
<gene>
    <name evidence="7" type="ORF">OFUS_LOCUS13429</name>
</gene>
<accession>A0A8S4P3W0</accession>
<dbReference type="EMBL" id="CAIIXF020000006">
    <property type="protein sequence ID" value="CAH1787792.1"/>
    <property type="molecule type" value="Genomic_DNA"/>
</dbReference>
<sequence length="700" mass="77456">ISVDNSNREEMSYFISLLLIFGTIALTNADDDVRTLSNPVIQTSHGKIRGATRSKSIRPGIKPNDTLTFTEYLGVPYAKAPLGSLRWKLPETPSPWNETKDAVGYSDNCYQAPLDTKFGNISEDCLYLNIWSTLDYTQDSAVIENQNLSVMFFVHGGGFKTGFARFFGGYLADAENVIVVAANYRLGLFGFMTTEDATIPGNYGMHDLIKALEWVKANIRMFGGDPDSVTIFGESTGAGAVSHLMLSPLTKGLFKRGIAESGEATSPFAFGVNYQRLVTMELSNRVGCGEIVNEAMRTCMELVQAETLQTTLSAIQQEMQPRNDSKADFYPTIDGFFMKDTPLNVLKSGDFEPRDYITGFNSHESYFLWFIQFSAGFTTSLKAGLTEAQMDTMLKGNVKYLDNNDITTGNNFFKTVKQFYGDFESPPEMLSQKRSVGFYNFLTDFLYGAQSQRFADYFSRKSRVYSYYLSAKVSPDMRILPGDPSGPPDYVLSSHGDDLAFVFGGAKYISSLNATLEEQNLSTKMMRAWANFAKTGNPNPTNTSSAPFAAQDDWPAYNETHRWYYSLTTPSVNNKALNGVIPGRMALWKDFIWEVIDRPQAECQAPSTPSSPFTSSASSLTTPTVSSASTSNCESACTAQLRKGAGVSIQPSQVGAVIWSLTGLSGVLLITCIILLTRVCSKKTSQIRNIDYEEELRERR</sequence>
<evidence type="ECO:0000256" key="1">
    <source>
        <dbReference type="ARBA" id="ARBA00005964"/>
    </source>
</evidence>
<feature type="non-terminal residue" evidence="7">
    <location>
        <position position="1"/>
    </location>
</feature>